<comment type="similarity">
    <text evidence="1">Belongs to the MlaA family.</text>
</comment>
<evidence type="ECO:0000256" key="1">
    <source>
        <dbReference type="ARBA" id="ARBA00010634"/>
    </source>
</evidence>
<keyword evidence="2 3" id="KW-0732">Signal</keyword>
<evidence type="ECO:0000256" key="3">
    <source>
        <dbReference type="SAM" id="SignalP"/>
    </source>
</evidence>
<dbReference type="GO" id="GO:0016020">
    <property type="term" value="C:membrane"/>
    <property type="evidence" value="ECO:0007669"/>
    <property type="project" value="InterPro"/>
</dbReference>
<evidence type="ECO:0000313" key="4">
    <source>
        <dbReference type="EMBL" id="TCS69728.1"/>
    </source>
</evidence>
<feature type="chain" id="PRO_5020925427" evidence="3">
    <location>
        <begin position="24"/>
        <end position="232"/>
    </location>
</feature>
<feature type="signal peptide" evidence="3">
    <location>
        <begin position="1"/>
        <end position="23"/>
    </location>
</feature>
<dbReference type="InterPro" id="IPR007428">
    <property type="entry name" value="MlaA"/>
</dbReference>
<dbReference type="PANTHER" id="PTHR30035">
    <property type="entry name" value="LIPOPROTEIN VACJ-RELATED"/>
    <property type="match status" value="1"/>
</dbReference>
<accession>A0A4V2UQB6</accession>
<gene>
    <name evidence="4" type="ORF">EDC61_11926</name>
</gene>
<dbReference type="EMBL" id="SLZY01000019">
    <property type="protein sequence ID" value="TCS69728.1"/>
    <property type="molecule type" value="Genomic_DNA"/>
</dbReference>
<reference evidence="4 5" key="1">
    <citation type="submission" date="2019-03" db="EMBL/GenBank/DDBJ databases">
        <title>Genomic Encyclopedia of Type Strains, Phase IV (KMG-IV): sequencing the most valuable type-strain genomes for metagenomic binning, comparative biology and taxonomic classification.</title>
        <authorList>
            <person name="Goeker M."/>
        </authorList>
    </citation>
    <scope>NUCLEOTIDE SEQUENCE [LARGE SCALE GENOMIC DNA]</scope>
    <source>
        <strain evidence="4 5">DSM 103923</strain>
    </source>
</reference>
<sequence>MLNTKTTLAACAALSLLAGCASNGDPRDPLEPMNRAIHSFNEGVDKAAIKPIAQGYQAVMPGFAQTGVRNFFANLDDVSVLANDLLQLKIELAARDFMRLAINTTFGLAGVLDIASEAGLKKHNEDFGQTLGHWGVGSGPYLVLPILGPSNIRDTAGRVVDGKYLDPVYDLQDDEAKAGVLFARLISKRAELLDAKEALDAAAVDGYEYTRDFYLERRRALIYDGKPPKLED</sequence>
<name>A0A4V2UQB6_9PROT</name>
<keyword evidence="5" id="KW-1185">Reference proteome</keyword>
<organism evidence="4 5">
    <name type="scientific">Sulfuritortus calidifontis</name>
    <dbReference type="NCBI Taxonomy" id="1914471"/>
    <lineage>
        <taxon>Bacteria</taxon>
        <taxon>Pseudomonadati</taxon>
        <taxon>Pseudomonadota</taxon>
        <taxon>Betaproteobacteria</taxon>
        <taxon>Nitrosomonadales</taxon>
        <taxon>Thiobacillaceae</taxon>
        <taxon>Sulfuritortus</taxon>
    </lineage>
</organism>
<dbReference type="GO" id="GO:0120010">
    <property type="term" value="P:intermembrane phospholipid transfer"/>
    <property type="evidence" value="ECO:0007669"/>
    <property type="project" value="TreeGrafter"/>
</dbReference>
<comment type="caution">
    <text evidence="4">The sequence shown here is derived from an EMBL/GenBank/DDBJ whole genome shotgun (WGS) entry which is preliminary data.</text>
</comment>
<dbReference type="Pfam" id="PF04333">
    <property type="entry name" value="MlaA"/>
    <property type="match status" value="1"/>
</dbReference>
<evidence type="ECO:0000256" key="2">
    <source>
        <dbReference type="ARBA" id="ARBA00022729"/>
    </source>
</evidence>
<dbReference type="PANTHER" id="PTHR30035:SF3">
    <property type="entry name" value="INTERMEMBRANE PHOSPHOLIPID TRANSPORT SYSTEM LIPOPROTEIN MLAA"/>
    <property type="match status" value="1"/>
</dbReference>
<dbReference type="RefSeq" id="WP_126457984.1">
    <property type="nucleotide sequence ID" value="NZ_AP018721.1"/>
</dbReference>
<keyword evidence="4" id="KW-0449">Lipoprotein</keyword>
<dbReference type="OrthoDB" id="9785326at2"/>
<dbReference type="PROSITE" id="PS51257">
    <property type="entry name" value="PROKAR_LIPOPROTEIN"/>
    <property type="match status" value="1"/>
</dbReference>
<protein>
    <submittedName>
        <fullName evidence="4">Phospholipid-binding lipoprotein MlaA</fullName>
    </submittedName>
</protein>
<dbReference type="AlphaFoldDB" id="A0A4V2UQB6"/>
<proteinExistence type="inferred from homology"/>
<dbReference type="PRINTS" id="PR01805">
    <property type="entry name" value="VACJLIPOPROT"/>
</dbReference>
<dbReference type="Proteomes" id="UP000295135">
    <property type="component" value="Unassembled WGS sequence"/>
</dbReference>
<evidence type="ECO:0000313" key="5">
    <source>
        <dbReference type="Proteomes" id="UP000295135"/>
    </source>
</evidence>